<dbReference type="GeneID" id="25901122"/>
<name>A0A0L0GEI0_9EUKA</name>
<dbReference type="InterPro" id="IPR036397">
    <property type="entry name" value="RNaseH_sf"/>
</dbReference>
<dbReference type="Proteomes" id="UP000054560">
    <property type="component" value="Unassembled WGS sequence"/>
</dbReference>
<sequence>MKVLPEYPHVYAFDSEWEVPDRGKRVQKIYLLQLSTDKIALLIWLPHLMRESCENSMPKRLKDILQQDAARLFVAGKQAPKRNLLASDTVGLVLLYTKSSGKVCAEGFLCNDTDDITGWTMKHSDSTRSWNFVAASRQHHVK</sequence>
<dbReference type="GO" id="GO:0003676">
    <property type="term" value="F:nucleic acid binding"/>
    <property type="evidence" value="ECO:0007669"/>
    <property type="project" value="InterPro"/>
</dbReference>
<accession>A0A0L0GEI0</accession>
<keyword evidence="2" id="KW-1185">Reference proteome</keyword>
<dbReference type="RefSeq" id="XP_014161193.1">
    <property type="nucleotide sequence ID" value="XM_014305718.1"/>
</dbReference>
<dbReference type="EMBL" id="KQ241616">
    <property type="protein sequence ID" value="KNC87291.1"/>
    <property type="molecule type" value="Genomic_DNA"/>
</dbReference>
<reference evidence="1 2" key="1">
    <citation type="submission" date="2011-02" db="EMBL/GenBank/DDBJ databases">
        <title>The Genome Sequence of Sphaeroforma arctica JP610.</title>
        <authorList>
            <consortium name="The Broad Institute Genome Sequencing Platform"/>
            <person name="Russ C."/>
            <person name="Cuomo C."/>
            <person name="Young S.K."/>
            <person name="Zeng Q."/>
            <person name="Gargeya S."/>
            <person name="Alvarado L."/>
            <person name="Berlin A."/>
            <person name="Chapman S.B."/>
            <person name="Chen Z."/>
            <person name="Freedman E."/>
            <person name="Gellesch M."/>
            <person name="Goldberg J."/>
            <person name="Griggs A."/>
            <person name="Gujja S."/>
            <person name="Heilman E."/>
            <person name="Heiman D."/>
            <person name="Howarth C."/>
            <person name="Mehta T."/>
            <person name="Neiman D."/>
            <person name="Pearson M."/>
            <person name="Roberts A."/>
            <person name="Saif S."/>
            <person name="Shea T."/>
            <person name="Shenoy N."/>
            <person name="Sisk P."/>
            <person name="Stolte C."/>
            <person name="Sykes S."/>
            <person name="White J."/>
            <person name="Yandava C."/>
            <person name="Burger G."/>
            <person name="Gray M.W."/>
            <person name="Holland P.W.H."/>
            <person name="King N."/>
            <person name="Lang F.B.F."/>
            <person name="Roger A.J."/>
            <person name="Ruiz-Trillo I."/>
            <person name="Haas B."/>
            <person name="Nusbaum C."/>
            <person name="Birren B."/>
        </authorList>
    </citation>
    <scope>NUCLEOTIDE SEQUENCE [LARGE SCALE GENOMIC DNA]</scope>
    <source>
        <strain evidence="1 2">JP610</strain>
    </source>
</reference>
<proteinExistence type="predicted"/>
<organism evidence="1 2">
    <name type="scientific">Sphaeroforma arctica JP610</name>
    <dbReference type="NCBI Taxonomy" id="667725"/>
    <lineage>
        <taxon>Eukaryota</taxon>
        <taxon>Ichthyosporea</taxon>
        <taxon>Ichthyophonida</taxon>
        <taxon>Sphaeroforma</taxon>
    </lineage>
</organism>
<dbReference type="AlphaFoldDB" id="A0A0L0GEI0"/>
<evidence type="ECO:0000313" key="1">
    <source>
        <dbReference type="EMBL" id="KNC87291.1"/>
    </source>
</evidence>
<gene>
    <name evidence="1" type="ORF">SARC_00618</name>
</gene>
<dbReference type="Gene3D" id="3.30.420.10">
    <property type="entry name" value="Ribonuclease H-like superfamily/Ribonuclease H"/>
    <property type="match status" value="1"/>
</dbReference>
<evidence type="ECO:0000313" key="2">
    <source>
        <dbReference type="Proteomes" id="UP000054560"/>
    </source>
</evidence>
<protein>
    <submittedName>
        <fullName evidence="1">Uncharacterized protein</fullName>
    </submittedName>
</protein>